<proteinExistence type="inferred from homology"/>
<dbReference type="HAMAP" id="MF_00758">
    <property type="entry name" value="UPF0301"/>
    <property type="match status" value="1"/>
</dbReference>
<accession>A0A382SEP7</accession>
<gene>
    <name evidence="1" type="ORF">METZ01_LOCUS360799</name>
</gene>
<reference evidence="1" key="1">
    <citation type="submission" date="2018-05" db="EMBL/GenBank/DDBJ databases">
        <authorList>
            <person name="Lanie J.A."/>
            <person name="Ng W.-L."/>
            <person name="Kazmierczak K.M."/>
            <person name="Andrzejewski T.M."/>
            <person name="Davidsen T.M."/>
            <person name="Wayne K.J."/>
            <person name="Tettelin H."/>
            <person name="Glass J.I."/>
            <person name="Rusch D."/>
            <person name="Podicherti R."/>
            <person name="Tsui H.-C.T."/>
            <person name="Winkler M.E."/>
        </authorList>
    </citation>
    <scope>NUCLEOTIDE SEQUENCE</scope>
</reference>
<dbReference type="EMBL" id="UINC01128288">
    <property type="protein sequence ID" value="SVD07945.1"/>
    <property type="molecule type" value="Genomic_DNA"/>
</dbReference>
<dbReference type="Pfam" id="PF02622">
    <property type="entry name" value="DUF179"/>
    <property type="match status" value="1"/>
</dbReference>
<dbReference type="SUPFAM" id="SSF143456">
    <property type="entry name" value="VC0467-like"/>
    <property type="match status" value="1"/>
</dbReference>
<protein>
    <submittedName>
        <fullName evidence="1">Uncharacterized protein</fullName>
    </submittedName>
</protein>
<dbReference type="AlphaFoldDB" id="A0A382SEP7"/>
<dbReference type="PANTHER" id="PTHR30327">
    <property type="entry name" value="UNCHARACTERIZED PROTEIN YQGE"/>
    <property type="match status" value="1"/>
</dbReference>
<dbReference type="PANTHER" id="PTHR30327:SF1">
    <property type="entry name" value="UPF0301 PROTEIN YQGE"/>
    <property type="match status" value="1"/>
</dbReference>
<dbReference type="InterPro" id="IPR003774">
    <property type="entry name" value="AlgH-like"/>
</dbReference>
<sequence length="197" mass="21248">MPTLEASQSLAPSLLVSMPQMRDPNFERSVILLCEHNADAAFGLVLNRRTDTPASNVVRLMPPVSSTSSFAGEKKQSGLELWIGGPVEPERGWILMGSEPEDVEAVQVCDGIFLSTSSELLRNLLEGPSPPRTRLLTGYAGWDAGQLEAELATSAWLNAEIDLNIIFETHPNEMWDAVIRGLGADPALLKTGGASVH</sequence>
<organism evidence="1">
    <name type="scientific">marine metagenome</name>
    <dbReference type="NCBI Taxonomy" id="408172"/>
    <lineage>
        <taxon>unclassified sequences</taxon>
        <taxon>metagenomes</taxon>
        <taxon>ecological metagenomes</taxon>
    </lineage>
</organism>
<dbReference type="GO" id="GO:0005829">
    <property type="term" value="C:cytosol"/>
    <property type="evidence" value="ECO:0007669"/>
    <property type="project" value="TreeGrafter"/>
</dbReference>
<name>A0A382SEP7_9ZZZZ</name>
<dbReference type="Gene3D" id="3.40.1740.10">
    <property type="entry name" value="VC0467-like"/>
    <property type="match status" value="1"/>
</dbReference>
<evidence type="ECO:0000313" key="1">
    <source>
        <dbReference type="EMBL" id="SVD07945.1"/>
    </source>
</evidence>